<feature type="region of interest" description="Disordered" evidence="1">
    <location>
        <begin position="357"/>
        <end position="416"/>
    </location>
</feature>
<name>A0A261ERB5_9BIFI</name>
<dbReference type="OrthoDB" id="9764015at2"/>
<protein>
    <submittedName>
        <fullName evidence="4">Antifreeze protein type I</fullName>
    </submittedName>
</protein>
<keyword evidence="5" id="KW-1185">Reference proteome</keyword>
<dbReference type="InterPro" id="IPR025874">
    <property type="entry name" value="DZR"/>
</dbReference>
<reference evidence="4 5" key="1">
    <citation type="journal article" date="2017" name="BMC Genomics">
        <title>Comparative genomic and phylogenomic analyses of the Bifidobacteriaceae family.</title>
        <authorList>
            <person name="Lugli G.A."/>
            <person name="Milani C."/>
            <person name="Turroni F."/>
            <person name="Duranti S."/>
            <person name="Mancabelli L."/>
            <person name="Mangifesta M."/>
            <person name="Ferrario C."/>
            <person name="Modesto M."/>
            <person name="Mattarelli P."/>
            <person name="Jiri K."/>
            <person name="van Sinderen D."/>
            <person name="Ventura M."/>
        </authorList>
    </citation>
    <scope>NUCLEOTIDE SEQUENCE [LARGE SCALE GENOMIC DNA]</scope>
    <source>
        <strain evidence="4 5">DSM 24742</strain>
    </source>
</reference>
<proteinExistence type="predicted"/>
<accession>A0A261ERB5</accession>
<dbReference type="CDD" id="cd03408">
    <property type="entry name" value="SPFH_like_u1"/>
    <property type="match status" value="1"/>
</dbReference>
<dbReference type="Pfam" id="PF13421">
    <property type="entry name" value="Band_7_1"/>
    <property type="match status" value="1"/>
</dbReference>
<evidence type="ECO:0000259" key="3">
    <source>
        <dbReference type="Pfam" id="PF13421"/>
    </source>
</evidence>
<dbReference type="PANTHER" id="PTHR37826">
    <property type="entry name" value="FLOTILLIN BAND_7_5 DOMAIN PROTEIN"/>
    <property type="match status" value="1"/>
</dbReference>
<feature type="domain" description="SPFH" evidence="3">
    <location>
        <begin position="24"/>
        <end position="228"/>
    </location>
</feature>
<dbReference type="PANTHER" id="PTHR37826:SF2">
    <property type="entry name" value="ZINC-RIBBON DOMAIN-CONTAINING PROTEIN"/>
    <property type="match status" value="1"/>
</dbReference>
<feature type="compositionally biased region" description="Low complexity" evidence="1">
    <location>
        <begin position="320"/>
        <end position="331"/>
    </location>
</feature>
<feature type="domain" description="DZANK-type" evidence="2">
    <location>
        <begin position="414"/>
        <end position="458"/>
    </location>
</feature>
<comment type="caution">
    <text evidence="4">The sequence shown here is derived from an EMBL/GenBank/DDBJ whole genome shotgun (WGS) entry which is preliminary data.</text>
</comment>
<evidence type="ECO:0000313" key="4">
    <source>
        <dbReference type="EMBL" id="OZG49400.1"/>
    </source>
</evidence>
<dbReference type="InterPro" id="IPR033880">
    <property type="entry name" value="SPFH_YdjI"/>
</dbReference>
<dbReference type="Proteomes" id="UP000216725">
    <property type="component" value="Unassembled WGS sequence"/>
</dbReference>
<gene>
    <name evidence="4" type="ORF">PSRA_1649</name>
</gene>
<dbReference type="RefSeq" id="WP_158216378.1">
    <property type="nucleotide sequence ID" value="NZ_MWWR01000019.1"/>
</dbReference>
<evidence type="ECO:0000256" key="1">
    <source>
        <dbReference type="SAM" id="MobiDB-lite"/>
    </source>
</evidence>
<sequence length="462" mass="49414">MAVFDVIQFEGNPSAVVWQSPYTDFHYGSQLIVDENHYAVLLIEGLTEVFGPGPHTLETQNYPFLEKIQQMFTGGKTAFPCKVYFINKVQTMDMLWGTDSKLQVMDPVYGLLLNLRLHGNLSYCVGDTPIDVKKLMEKFSGFVTNFGSDQVLKNMRGIISARVSDTVAKFFATSGVDIFTANAHLLELSEAIEKPLSEKFAEYGLKLTQFFMETITTDQDDTQEFKEARSKAMRTITDAQAAAASRAIQGFTWQEQRQMDTLQTLAGNQGTPGTFMGGMLGLNLSGPMTQPFNSMIGNNITNPMNSMSQAMNNMGGVPMQNGATQGAGAQAGAAGFPQNAAVNNPAAAAAAAAAGNTMGQQPGANGQGAPNGAAGANGQTMNPPAQQAAPNQATSNQQPAPNQPNQQQPAAATCPNCSQPVQPGWKMCPFCGTQLVKPTCPNCGQETQPGWKMCPFCGTQLN</sequence>
<evidence type="ECO:0000259" key="2">
    <source>
        <dbReference type="Pfam" id="PF12773"/>
    </source>
</evidence>
<dbReference type="AlphaFoldDB" id="A0A261ERB5"/>
<organism evidence="4 5">
    <name type="scientific">Pseudoscardovia radai</name>
    <dbReference type="NCBI Taxonomy" id="987066"/>
    <lineage>
        <taxon>Bacteria</taxon>
        <taxon>Bacillati</taxon>
        <taxon>Actinomycetota</taxon>
        <taxon>Actinomycetes</taxon>
        <taxon>Bifidobacteriales</taxon>
        <taxon>Bifidobacteriaceae</taxon>
        <taxon>Pseudoscardovia</taxon>
    </lineage>
</organism>
<feature type="region of interest" description="Disordered" evidence="1">
    <location>
        <begin position="307"/>
        <end position="331"/>
    </location>
</feature>
<dbReference type="Pfam" id="PF12773">
    <property type="entry name" value="DZR"/>
    <property type="match status" value="1"/>
</dbReference>
<dbReference type="EMBL" id="MWWR01000019">
    <property type="protein sequence ID" value="OZG49400.1"/>
    <property type="molecule type" value="Genomic_DNA"/>
</dbReference>
<evidence type="ECO:0000313" key="5">
    <source>
        <dbReference type="Proteomes" id="UP000216725"/>
    </source>
</evidence>